<dbReference type="EMBL" id="JAGGJA010000004">
    <property type="protein sequence ID" value="MCW9706583.1"/>
    <property type="molecule type" value="Genomic_DNA"/>
</dbReference>
<dbReference type="InterPro" id="IPR013830">
    <property type="entry name" value="SGNH_hydro"/>
</dbReference>
<gene>
    <name evidence="3" type="ORF">J6I44_06935</name>
</gene>
<organism evidence="3 4">
    <name type="scientific">Fodinibius salsisoli</name>
    <dbReference type="NCBI Taxonomy" id="2820877"/>
    <lineage>
        <taxon>Bacteria</taxon>
        <taxon>Pseudomonadati</taxon>
        <taxon>Balneolota</taxon>
        <taxon>Balneolia</taxon>
        <taxon>Balneolales</taxon>
        <taxon>Balneolaceae</taxon>
        <taxon>Fodinibius</taxon>
    </lineage>
</organism>
<reference evidence="3 4" key="1">
    <citation type="submission" date="2021-03" db="EMBL/GenBank/DDBJ databases">
        <title>Aliifodinibius sp. nov., a new bacterium isolated from saline soil.</title>
        <authorList>
            <person name="Galisteo C."/>
            <person name="De La Haba R."/>
            <person name="Sanchez-Porro C."/>
            <person name="Ventosa A."/>
        </authorList>
    </citation>
    <scope>NUCLEOTIDE SEQUENCE [LARGE SCALE GENOMIC DNA]</scope>
    <source>
        <strain evidence="3 4">1BSP15-2V2</strain>
    </source>
</reference>
<dbReference type="Proteomes" id="UP001207918">
    <property type="component" value="Unassembled WGS sequence"/>
</dbReference>
<dbReference type="PANTHER" id="PTHR30383:SF29">
    <property type="entry name" value="SGNH HYDROLASE-TYPE ESTERASE DOMAIN-CONTAINING PROTEIN"/>
    <property type="match status" value="1"/>
</dbReference>
<dbReference type="RefSeq" id="WP_265765306.1">
    <property type="nucleotide sequence ID" value="NZ_JAGGJA010000004.1"/>
</dbReference>
<feature type="domain" description="SGNH hydrolase-type esterase" evidence="2">
    <location>
        <begin position="31"/>
        <end position="201"/>
    </location>
</feature>
<feature type="signal peptide" evidence="1">
    <location>
        <begin position="1"/>
        <end position="19"/>
    </location>
</feature>
<dbReference type="PANTHER" id="PTHR30383">
    <property type="entry name" value="THIOESTERASE 1/PROTEASE 1/LYSOPHOSPHOLIPASE L1"/>
    <property type="match status" value="1"/>
</dbReference>
<evidence type="ECO:0000256" key="1">
    <source>
        <dbReference type="SAM" id="SignalP"/>
    </source>
</evidence>
<evidence type="ECO:0000313" key="3">
    <source>
        <dbReference type="EMBL" id="MCW9706583.1"/>
    </source>
</evidence>
<dbReference type="Pfam" id="PF13472">
    <property type="entry name" value="Lipase_GDSL_2"/>
    <property type="match status" value="1"/>
</dbReference>
<accession>A0ABT3PLH8</accession>
<sequence>MVFFKKAAFIILFMSLAGMQSGSQITGKVVCFGDSITNGAEVNGQSWIQYLSQKHPDIDFVEAGQNGRKTADKQDIIPVLQAHSNADHFLIFLGVNDLKDGTPQMVEQCVKNMRWMIRKVQEANPTTKITILAPSDINLETMAPVNVKKKYNENTKRSLVQLRDQYRKLADDESVQFWSLLDAVSPQNYVDGLHPDTTGQKQIAEAVWKGLTQLYR</sequence>
<dbReference type="InterPro" id="IPR051532">
    <property type="entry name" value="Ester_Hydrolysis_Enzymes"/>
</dbReference>
<dbReference type="InterPro" id="IPR036514">
    <property type="entry name" value="SGNH_hydro_sf"/>
</dbReference>
<feature type="chain" id="PRO_5047255075" evidence="1">
    <location>
        <begin position="20"/>
        <end position="216"/>
    </location>
</feature>
<proteinExistence type="predicted"/>
<protein>
    <submittedName>
        <fullName evidence="3">SGNH/GDSL hydrolase family protein</fullName>
    </submittedName>
</protein>
<evidence type="ECO:0000313" key="4">
    <source>
        <dbReference type="Proteomes" id="UP001207918"/>
    </source>
</evidence>
<dbReference type="GO" id="GO:0016787">
    <property type="term" value="F:hydrolase activity"/>
    <property type="evidence" value="ECO:0007669"/>
    <property type="project" value="UniProtKB-KW"/>
</dbReference>
<keyword evidence="4" id="KW-1185">Reference proteome</keyword>
<name>A0ABT3PLH8_9BACT</name>
<evidence type="ECO:0000259" key="2">
    <source>
        <dbReference type="Pfam" id="PF13472"/>
    </source>
</evidence>
<dbReference type="Gene3D" id="3.40.50.1110">
    <property type="entry name" value="SGNH hydrolase"/>
    <property type="match status" value="1"/>
</dbReference>
<comment type="caution">
    <text evidence="3">The sequence shown here is derived from an EMBL/GenBank/DDBJ whole genome shotgun (WGS) entry which is preliminary data.</text>
</comment>
<keyword evidence="1" id="KW-0732">Signal</keyword>
<keyword evidence="3" id="KW-0378">Hydrolase</keyword>
<dbReference type="SUPFAM" id="SSF52266">
    <property type="entry name" value="SGNH hydrolase"/>
    <property type="match status" value="1"/>
</dbReference>